<keyword evidence="2" id="KW-1185">Reference proteome</keyword>
<dbReference type="AlphaFoldDB" id="A0A8J5M8R2"/>
<sequence>MKFLSSSTLPTLSLSFRLGQDGSDLTLHRMPKKGGVSRSVFIYDFATLCRDDSNSQWYASSAFLYVAQGRRCVREFSAFPLDGYTYSKTIRRLLAYAFPRTTNRSDMGYSLCSVCDEVKRYVEENGEVYEFIPAGLTSIVQHCGLYASRPFYMHSVSLSCCDLEL</sequence>
<reference evidence="1" key="1">
    <citation type="submission" date="2021-01" db="EMBL/GenBank/DDBJ databases">
        <title>Phytophthora aleatoria, a newly-described species from Pinus radiata is distinct from Phytophthora cactorum isolates based on comparative genomics.</title>
        <authorList>
            <person name="Mcdougal R."/>
            <person name="Panda P."/>
            <person name="Williams N."/>
            <person name="Studholme D.J."/>
        </authorList>
    </citation>
    <scope>NUCLEOTIDE SEQUENCE</scope>
    <source>
        <strain evidence="1">NZFS 4037</strain>
    </source>
</reference>
<dbReference type="EMBL" id="JAENGY010000204">
    <property type="protein sequence ID" value="KAG6969600.1"/>
    <property type="molecule type" value="Genomic_DNA"/>
</dbReference>
<protein>
    <submittedName>
        <fullName evidence="1">Uncharacterized protein</fullName>
    </submittedName>
</protein>
<proteinExistence type="predicted"/>
<comment type="caution">
    <text evidence="1">The sequence shown here is derived from an EMBL/GenBank/DDBJ whole genome shotgun (WGS) entry which is preliminary data.</text>
</comment>
<organism evidence="1 2">
    <name type="scientific">Phytophthora aleatoria</name>
    <dbReference type="NCBI Taxonomy" id="2496075"/>
    <lineage>
        <taxon>Eukaryota</taxon>
        <taxon>Sar</taxon>
        <taxon>Stramenopiles</taxon>
        <taxon>Oomycota</taxon>
        <taxon>Peronosporomycetes</taxon>
        <taxon>Peronosporales</taxon>
        <taxon>Peronosporaceae</taxon>
        <taxon>Phytophthora</taxon>
    </lineage>
</organism>
<name>A0A8J5M8R2_9STRA</name>
<accession>A0A8J5M8R2</accession>
<evidence type="ECO:0000313" key="1">
    <source>
        <dbReference type="EMBL" id="KAG6969600.1"/>
    </source>
</evidence>
<evidence type="ECO:0000313" key="2">
    <source>
        <dbReference type="Proteomes" id="UP000709295"/>
    </source>
</evidence>
<dbReference type="Proteomes" id="UP000709295">
    <property type="component" value="Unassembled WGS sequence"/>
</dbReference>
<gene>
    <name evidence="1" type="ORF">JG688_00005237</name>
</gene>